<feature type="region of interest" description="Disordered" evidence="1">
    <location>
        <begin position="70"/>
        <end position="124"/>
    </location>
</feature>
<dbReference type="Proteomes" id="UP000000235">
    <property type="component" value="Chromosome"/>
</dbReference>
<accession>A4X8M6</accession>
<dbReference type="STRING" id="369723.Strop_2785"/>
<dbReference type="HOGENOM" id="CLU_1712498_0_0_11"/>
<dbReference type="AlphaFoldDB" id="A4X8M6"/>
<sequence length="178" mass="18642">MGDYTITIRAEESGTETVVSVDVDGSTPRIVELAMRAGNGISAPTLPSFDLNLLLRALFPSATTAVVPPAQGEEAVGVPSEAAESGVEQAPRPARSADGKRGARSGSGRVGGAGAARRRAEASVPEGRVYRRMPDDVVEVFNRMGTVTAVAEHYGVPRHTAQGWIGRLRRRGDFSAAS</sequence>
<proteinExistence type="predicted"/>
<dbReference type="RefSeq" id="WP_012014007.1">
    <property type="nucleotide sequence ID" value="NC_009380.1"/>
</dbReference>
<dbReference type="EMBL" id="CP000667">
    <property type="protein sequence ID" value="ABP55226.1"/>
    <property type="molecule type" value="Genomic_DNA"/>
</dbReference>
<reference evidence="3" key="1">
    <citation type="journal article" date="2007" name="Proc. Natl. Acad. Sci. U.S.A.">
        <title>Genome sequencing reveals complex secondary metabolome in the marine actinomycete Salinispora tropica.</title>
        <authorList>
            <person name="Udwary D.W."/>
            <person name="Zeigler L."/>
            <person name="Asolkar R.N."/>
            <person name="Singan V."/>
            <person name="Lapidus A."/>
            <person name="Fenical W."/>
            <person name="Jensen P.R."/>
            <person name="Moore B.S."/>
        </authorList>
    </citation>
    <scope>NUCLEOTIDE SEQUENCE [LARGE SCALE GENOMIC DNA]</scope>
    <source>
        <strain evidence="3">ATCC BAA-916 / DSM 44818 / CNB-440</strain>
    </source>
</reference>
<organism evidence="2 3">
    <name type="scientific">Salinispora tropica (strain ATCC BAA-916 / DSM 44818 / JCM 13857 / NBRC 105044 / CNB-440)</name>
    <dbReference type="NCBI Taxonomy" id="369723"/>
    <lineage>
        <taxon>Bacteria</taxon>
        <taxon>Bacillati</taxon>
        <taxon>Actinomycetota</taxon>
        <taxon>Actinomycetes</taxon>
        <taxon>Micromonosporales</taxon>
        <taxon>Micromonosporaceae</taxon>
        <taxon>Salinispora</taxon>
    </lineage>
</organism>
<gene>
    <name evidence="2" type="ordered locus">Strop_2785</name>
</gene>
<evidence type="ECO:0000313" key="2">
    <source>
        <dbReference type="EMBL" id="ABP55226.1"/>
    </source>
</evidence>
<dbReference type="eggNOG" id="COG3415">
    <property type="taxonomic scope" value="Bacteria"/>
</dbReference>
<evidence type="ECO:0000256" key="1">
    <source>
        <dbReference type="SAM" id="MobiDB-lite"/>
    </source>
</evidence>
<protein>
    <recommendedName>
        <fullName evidence="4">Helix-turn-helix domain-containing protein</fullName>
    </recommendedName>
</protein>
<evidence type="ECO:0008006" key="4">
    <source>
        <dbReference type="Google" id="ProtNLM"/>
    </source>
</evidence>
<name>A4X8M6_SALTO</name>
<dbReference type="KEGG" id="stp:Strop_2785"/>
<keyword evidence="3" id="KW-1185">Reference proteome</keyword>
<dbReference type="PATRIC" id="fig|369723.5.peg.2870"/>
<evidence type="ECO:0000313" key="3">
    <source>
        <dbReference type="Proteomes" id="UP000000235"/>
    </source>
</evidence>